<dbReference type="InterPro" id="IPR021272">
    <property type="entry name" value="DUF2851"/>
</dbReference>
<dbReference type="EMBL" id="FNND01000001">
    <property type="protein sequence ID" value="SDW10210.1"/>
    <property type="molecule type" value="Genomic_DNA"/>
</dbReference>
<evidence type="ECO:0008006" key="3">
    <source>
        <dbReference type="Google" id="ProtNLM"/>
    </source>
</evidence>
<sequence length="425" mass="49168">MIREDFLQYLWGQHLLPTAPLSLSNGERLDILSYGETNPYGGPDFFNARLRIGTLQWAGNVELHTASSQWYAHHHEQDPAYGNVILHVVWEHDIEVFDFQQNIIPTLELKTIISPDLVEKYTHLQQSQASFIPCEKQINTLSNHLITNWLDRLYTERLKEKASPILELLQQTQQDWEAVFFLRLLSSFGGNINGEAFWEAGKQLPFSVIRKQMHDLPQLEALLMGQLRLLEATDIGCPYYRSLQQEYQYLVHKYTLPPALFKVQFAKLRPPNFPTIRLAQIAALYHEEFSLFDRCMSLDSYEQALDLFAKITPSSYWKNHFSFGKESKESSKRITPAQIANLWINTIVPIQYAFARSHSKDTLADCKAKMRATPPEHNSILERWEKLLLPNTNALESQAILQLYKKYCNKHACMACQVGQALLKK</sequence>
<organism evidence="1 2">
    <name type="scientific">Capnocytophaga granulosa</name>
    <dbReference type="NCBI Taxonomy" id="45242"/>
    <lineage>
        <taxon>Bacteria</taxon>
        <taxon>Pseudomonadati</taxon>
        <taxon>Bacteroidota</taxon>
        <taxon>Flavobacteriia</taxon>
        <taxon>Flavobacteriales</taxon>
        <taxon>Flavobacteriaceae</taxon>
        <taxon>Capnocytophaga</taxon>
    </lineage>
</organism>
<accession>A0A1H2QTM4</accession>
<proteinExistence type="predicted"/>
<evidence type="ECO:0000313" key="1">
    <source>
        <dbReference type="EMBL" id="SDW10210.1"/>
    </source>
</evidence>
<reference evidence="1 2" key="1">
    <citation type="submission" date="2016-10" db="EMBL/GenBank/DDBJ databases">
        <authorList>
            <person name="Varghese N."/>
            <person name="Submissions S."/>
        </authorList>
    </citation>
    <scope>NUCLEOTIDE SEQUENCE [LARGE SCALE GENOMIC DNA]</scope>
    <source>
        <strain evidence="1 2">DSM 11449</strain>
    </source>
</reference>
<dbReference type="GeneID" id="85017883"/>
<evidence type="ECO:0000313" key="2">
    <source>
        <dbReference type="Proteomes" id="UP000182771"/>
    </source>
</evidence>
<dbReference type="AlphaFoldDB" id="A0A1H2QTM4"/>
<dbReference type="Proteomes" id="UP000182771">
    <property type="component" value="Unassembled WGS sequence"/>
</dbReference>
<name>A0A1H2QTM4_9FLAO</name>
<keyword evidence="2" id="KW-1185">Reference proteome</keyword>
<dbReference type="RefSeq" id="WP_016419542.1">
    <property type="nucleotide sequence ID" value="NZ_FNND01000001.1"/>
</dbReference>
<dbReference type="OrthoDB" id="1005072at2"/>
<gene>
    <name evidence="1" type="ORF">SAMN05444420_101247</name>
</gene>
<comment type="caution">
    <text evidence="1">The sequence shown here is derived from an EMBL/GenBank/DDBJ whole genome shotgun (WGS) entry which is preliminary data.</text>
</comment>
<dbReference type="Pfam" id="PF11013">
    <property type="entry name" value="DUF2851"/>
    <property type="match status" value="1"/>
</dbReference>
<protein>
    <recommendedName>
        <fullName evidence="3">DUF2851 domain-containing protein</fullName>
    </recommendedName>
</protein>